<dbReference type="EMBL" id="JAATIT010000004">
    <property type="protein sequence ID" value="NJB91184.1"/>
    <property type="molecule type" value="Genomic_DNA"/>
</dbReference>
<feature type="transmembrane region" description="Helical" evidence="1">
    <location>
        <begin position="20"/>
        <end position="39"/>
    </location>
</feature>
<gene>
    <name evidence="2" type="ORF">GGR90_003386</name>
</gene>
<protein>
    <submittedName>
        <fullName evidence="2">Pilus assembly protein Flp/PilA</fullName>
    </submittedName>
</protein>
<organism evidence="2 3">
    <name type="scientific">Sphingopyxis italica</name>
    <dbReference type="NCBI Taxonomy" id="1129133"/>
    <lineage>
        <taxon>Bacteria</taxon>
        <taxon>Pseudomonadati</taxon>
        <taxon>Pseudomonadota</taxon>
        <taxon>Alphaproteobacteria</taxon>
        <taxon>Sphingomonadales</taxon>
        <taxon>Sphingomonadaceae</taxon>
        <taxon>Sphingopyxis</taxon>
    </lineage>
</organism>
<dbReference type="AlphaFoldDB" id="A0A7X5XUG7"/>
<evidence type="ECO:0000313" key="3">
    <source>
        <dbReference type="Proteomes" id="UP000535078"/>
    </source>
</evidence>
<dbReference type="InterPro" id="IPR007047">
    <property type="entry name" value="Flp_Fap"/>
</dbReference>
<keyword evidence="3" id="KW-1185">Reference proteome</keyword>
<evidence type="ECO:0000313" key="2">
    <source>
        <dbReference type="EMBL" id="NJB91184.1"/>
    </source>
</evidence>
<keyword evidence="1" id="KW-1133">Transmembrane helix</keyword>
<accession>A0A7X5XUG7</accession>
<dbReference type="PROSITE" id="PS51257">
    <property type="entry name" value="PROKAR_LIPOPROTEIN"/>
    <property type="match status" value="1"/>
</dbReference>
<evidence type="ECO:0000256" key="1">
    <source>
        <dbReference type="SAM" id="Phobius"/>
    </source>
</evidence>
<keyword evidence="1" id="KW-0472">Membrane</keyword>
<name>A0A7X5XUG7_9SPHN</name>
<dbReference type="Pfam" id="PF04964">
    <property type="entry name" value="Flp_Fap"/>
    <property type="match status" value="1"/>
</dbReference>
<dbReference type="RefSeq" id="WP_167922514.1">
    <property type="nucleotide sequence ID" value="NZ_JAATIT010000004.1"/>
</dbReference>
<proteinExistence type="predicted"/>
<dbReference type="Proteomes" id="UP000535078">
    <property type="component" value="Unassembled WGS sequence"/>
</dbReference>
<sequence>MMRGTGLLADQSGATAIEYGLIAALIALACIIAFQTLGLNLETIFTTINDALNT</sequence>
<comment type="caution">
    <text evidence="2">The sequence shown here is derived from an EMBL/GenBank/DDBJ whole genome shotgun (WGS) entry which is preliminary data.</text>
</comment>
<keyword evidence="1" id="KW-0812">Transmembrane</keyword>
<reference evidence="2 3" key="1">
    <citation type="submission" date="2020-03" db="EMBL/GenBank/DDBJ databases">
        <title>Genomic Encyclopedia of Type Strains, Phase IV (KMG-IV): sequencing the most valuable type-strain genomes for metagenomic binning, comparative biology and taxonomic classification.</title>
        <authorList>
            <person name="Goeker M."/>
        </authorList>
    </citation>
    <scope>NUCLEOTIDE SEQUENCE [LARGE SCALE GENOMIC DNA]</scope>
    <source>
        <strain evidence="2 3">DSM 25229</strain>
    </source>
</reference>